<feature type="domain" description="Heterokaryon incompatibility" evidence="1">
    <location>
        <begin position="45"/>
        <end position="202"/>
    </location>
</feature>
<dbReference type="Pfam" id="PF06985">
    <property type="entry name" value="HET"/>
    <property type="match status" value="1"/>
</dbReference>
<name>A0A1L7XPW1_9HELO</name>
<dbReference type="Proteomes" id="UP000184330">
    <property type="component" value="Unassembled WGS sequence"/>
</dbReference>
<evidence type="ECO:0000259" key="1">
    <source>
        <dbReference type="Pfam" id="PF06985"/>
    </source>
</evidence>
<evidence type="ECO:0000313" key="2">
    <source>
        <dbReference type="EMBL" id="CZR67074.1"/>
    </source>
</evidence>
<dbReference type="Pfam" id="PF26639">
    <property type="entry name" value="Het-6_barrel"/>
    <property type="match status" value="1"/>
</dbReference>
<dbReference type="PANTHER" id="PTHR24148">
    <property type="entry name" value="ANKYRIN REPEAT DOMAIN-CONTAINING PROTEIN 39 HOMOLOG-RELATED"/>
    <property type="match status" value="1"/>
</dbReference>
<organism evidence="2 3">
    <name type="scientific">Phialocephala subalpina</name>
    <dbReference type="NCBI Taxonomy" id="576137"/>
    <lineage>
        <taxon>Eukaryota</taxon>
        <taxon>Fungi</taxon>
        <taxon>Dikarya</taxon>
        <taxon>Ascomycota</taxon>
        <taxon>Pezizomycotina</taxon>
        <taxon>Leotiomycetes</taxon>
        <taxon>Helotiales</taxon>
        <taxon>Mollisiaceae</taxon>
        <taxon>Phialocephala</taxon>
        <taxon>Phialocephala fortinii species complex</taxon>
    </lineage>
</organism>
<dbReference type="STRING" id="576137.A0A1L7XPW1"/>
<dbReference type="EMBL" id="FJOG01000041">
    <property type="protein sequence ID" value="CZR67074.1"/>
    <property type="molecule type" value="Genomic_DNA"/>
</dbReference>
<gene>
    <name evidence="2" type="ORF">PAC_16973</name>
</gene>
<keyword evidence="3" id="KW-1185">Reference proteome</keyword>
<evidence type="ECO:0000313" key="3">
    <source>
        <dbReference type="Proteomes" id="UP000184330"/>
    </source>
</evidence>
<reference evidence="2 3" key="1">
    <citation type="submission" date="2016-03" db="EMBL/GenBank/DDBJ databases">
        <authorList>
            <person name="Ploux O."/>
        </authorList>
    </citation>
    <scope>NUCLEOTIDE SEQUENCE [LARGE SCALE GENOMIC DNA]</scope>
    <source>
        <strain evidence="2 3">UAMH 11012</strain>
    </source>
</reference>
<dbReference type="PANTHER" id="PTHR24148:SF64">
    <property type="entry name" value="HETEROKARYON INCOMPATIBILITY DOMAIN-CONTAINING PROTEIN"/>
    <property type="match status" value="1"/>
</dbReference>
<accession>A0A1L7XPW1</accession>
<dbReference type="InterPro" id="IPR052895">
    <property type="entry name" value="HetReg/Transcr_Mod"/>
</dbReference>
<dbReference type="InterPro" id="IPR010730">
    <property type="entry name" value="HET"/>
</dbReference>
<sequence>MYRFRYEAVPESGGPWIRLLELEPRSSTDIHIQLKNVKLGEHPDFEALSYSWGTDLSKVPIWCNQRKFSIPRSLWVALNRLRQPHSGQSRLLWADAICINQDDMEEKTAQVQLMRQIYGAAKLVIVWLGEEAEGSHEAMQMVKNVGEGIWQFSSENQSMLTTFKRHQELVLARLPALTASTWATYWALLRRSWYSRVWIIQEVASAEAVLVVCGADEVSWRDFWNVGCHISQLGLHTYFPTQVSYLAELMVVGNAKESFRRNLRRPLIEMLFQFRNFQATDPRDKIFALYGLLHSDCRAGAIQPDYSWNPEDVFRKTTVSILEAECNLDILSGPVNGYADLTNSQSPSWVACWTMKDTPSPLTYQHINRDPQFQASASSQYNPRFLEDERIMEVDGFILDTITCVAQPAIPMQPPTGNFAWIKSFSSQCYFHKLFLDWERVVEARSKGIYFSGEDMVEVYWQTLLGGFTTFTDLNTNFGNPEADAKIFYRTLFERWDRKHRFYLYLHKTLHWLPGVDYLCCGVRLIFGFGNILLHSINYILGRRTITAPGPQFSEFNYPGIWRRIFRTEGGYVGLAPRFADVGDKIAILKGGRVAYALRPVSTRWRLLGDAYVHGVMRGEAFKEERCGHMLLE</sequence>
<dbReference type="AlphaFoldDB" id="A0A1L7XPW1"/>
<dbReference type="OrthoDB" id="2157530at2759"/>
<proteinExistence type="predicted"/>
<protein>
    <recommendedName>
        <fullName evidence="1">Heterokaryon incompatibility domain-containing protein</fullName>
    </recommendedName>
</protein>